<dbReference type="InterPro" id="IPR027417">
    <property type="entry name" value="P-loop_NTPase"/>
</dbReference>
<dbReference type="InterPro" id="IPR050678">
    <property type="entry name" value="DNA_Partitioning_ATPase"/>
</dbReference>
<dbReference type="EMBL" id="VNJI01000038">
    <property type="protein sequence ID" value="TVY07350.1"/>
    <property type="molecule type" value="Genomic_DNA"/>
</dbReference>
<dbReference type="CDD" id="cd02042">
    <property type="entry name" value="ParAB_family"/>
    <property type="match status" value="1"/>
</dbReference>
<keyword evidence="3" id="KW-1185">Reference proteome</keyword>
<name>A0A559K5G9_9BACL</name>
<organism evidence="2 3">
    <name type="scientific">Paenibacillus cremeus</name>
    <dbReference type="NCBI Taxonomy" id="2163881"/>
    <lineage>
        <taxon>Bacteria</taxon>
        <taxon>Bacillati</taxon>
        <taxon>Bacillota</taxon>
        <taxon>Bacilli</taxon>
        <taxon>Bacillales</taxon>
        <taxon>Paenibacillaceae</taxon>
        <taxon>Paenibacillus</taxon>
    </lineage>
</organism>
<gene>
    <name evidence="2" type="ORF">FPZ49_24210</name>
</gene>
<evidence type="ECO:0000259" key="1">
    <source>
        <dbReference type="Pfam" id="PF13614"/>
    </source>
</evidence>
<comment type="caution">
    <text evidence="2">The sequence shown here is derived from an EMBL/GenBank/DDBJ whole genome shotgun (WGS) entry which is preliminary data.</text>
</comment>
<dbReference type="Proteomes" id="UP000317036">
    <property type="component" value="Unassembled WGS sequence"/>
</dbReference>
<dbReference type="InterPro" id="IPR025669">
    <property type="entry name" value="AAA_dom"/>
</dbReference>
<dbReference type="PANTHER" id="PTHR13696">
    <property type="entry name" value="P-LOOP CONTAINING NUCLEOSIDE TRIPHOSPHATE HYDROLASE"/>
    <property type="match status" value="1"/>
</dbReference>
<dbReference type="Pfam" id="PF13614">
    <property type="entry name" value="AAA_31"/>
    <property type="match status" value="1"/>
</dbReference>
<evidence type="ECO:0000313" key="2">
    <source>
        <dbReference type="EMBL" id="TVY07350.1"/>
    </source>
</evidence>
<reference evidence="2 3" key="1">
    <citation type="submission" date="2019-07" db="EMBL/GenBank/DDBJ databases">
        <authorList>
            <person name="Kim J."/>
        </authorList>
    </citation>
    <scope>NUCLEOTIDE SEQUENCE [LARGE SCALE GENOMIC DNA]</scope>
    <source>
        <strain evidence="2 3">JC52</strain>
    </source>
</reference>
<dbReference type="PANTHER" id="PTHR13696:SF99">
    <property type="entry name" value="COBYRINIC ACID AC-DIAMIDE SYNTHASE"/>
    <property type="match status" value="1"/>
</dbReference>
<feature type="domain" description="AAA" evidence="1">
    <location>
        <begin position="42"/>
        <end position="213"/>
    </location>
</feature>
<dbReference type="Gene3D" id="3.40.50.300">
    <property type="entry name" value="P-loop containing nucleotide triphosphate hydrolases"/>
    <property type="match status" value="1"/>
</dbReference>
<dbReference type="AlphaFoldDB" id="A0A559K5G9"/>
<accession>A0A559K5G9</accession>
<sequence>MFRRLCRAILLLQEILFGTLKDIYSFITIIKNIKGGDFVIGQVINVFSTKGGVGKSTTVKLLSLVANELGKKVCIIDTCENSSIATGFLRDRDSFKKSAYDWFIGDAKPSEVIQQFGDSNIHYIPSDERICSFSDWVNQNIPKVKQLQVLSSKIEPLKKAFDLIFIDSHPTATTELVHYAIAASDYCLIPSEVDKDAVDGANRCCQIITDYQQAGYVIDYGIMFNKVELGFKVNEQLKIMKQTLIDLGVPEAKFLGNVRYSKTVTTTKNEGVMLNRTRNKYADNVMNDIRAVNYRISFALKQNEVNP</sequence>
<protein>
    <submittedName>
        <fullName evidence="2">ParA family protein</fullName>
    </submittedName>
</protein>
<evidence type="ECO:0000313" key="3">
    <source>
        <dbReference type="Proteomes" id="UP000317036"/>
    </source>
</evidence>
<dbReference type="SUPFAM" id="SSF52540">
    <property type="entry name" value="P-loop containing nucleoside triphosphate hydrolases"/>
    <property type="match status" value="1"/>
</dbReference>
<proteinExistence type="predicted"/>
<dbReference type="OrthoDB" id="9815116at2"/>